<feature type="non-terminal residue" evidence="1">
    <location>
        <position position="1"/>
    </location>
</feature>
<gene>
    <name evidence="1" type="ORF">PFISCL1PPCAC_4394</name>
</gene>
<evidence type="ECO:0000313" key="2">
    <source>
        <dbReference type="Proteomes" id="UP001432322"/>
    </source>
</evidence>
<dbReference type="EMBL" id="BTSY01000002">
    <property type="protein sequence ID" value="GMT13097.1"/>
    <property type="molecule type" value="Genomic_DNA"/>
</dbReference>
<name>A0AAV5V2T3_9BILA</name>
<comment type="caution">
    <text evidence="1">The sequence shown here is derived from an EMBL/GenBank/DDBJ whole genome shotgun (WGS) entry which is preliminary data.</text>
</comment>
<proteinExistence type="predicted"/>
<keyword evidence="2" id="KW-1185">Reference proteome</keyword>
<reference evidence="1" key="1">
    <citation type="submission" date="2023-10" db="EMBL/GenBank/DDBJ databases">
        <title>Genome assembly of Pristionchus species.</title>
        <authorList>
            <person name="Yoshida K."/>
            <person name="Sommer R.J."/>
        </authorList>
    </citation>
    <scope>NUCLEOTIDE SEQUENCE</scope>
    <source>
        <strain evidence="1">RS5133</strain>
    </source>
</reference>
<organism evidence="1 2">
    <name type="scientific">Pristionchus fissidentatus</name>
    <dbReference type="NCBI Taxonomy" id="1538716"/>
    <lineage>
        <taxon>Eukaryota</taxon>
        <taxon>Metazoa</taxon>
        <taxon>Ecdysozoa</taxon>
        <taxon>Nematoda</taxon>
        <taxon>Chromadorea</taxon>
        <taxon>Rhabditida</taxon>
        <taxon>Rhabditina</taxon>
        <taxon>Diplogasteromorpha</taxon>
        <taxon>Diplogasteroidea</taxon>
        <taxon>Neodiplogasteridae</taxon>
        <taxon>Pristionchus</taxon>
    </lineage>
</organism>
<sequence length="106" mass="11679">VNSPIKIAKAIANFTWTGHSSFTTCAASSFDSFSSVMERKGCFESRLERPSATIVPILPSTWCERSDSSLHSIVTCSAKKRARLKLSIRISSVAILTSGTKERQRR</sequence>
<dbReference type="Proteomes" id="UP001432322">
    <property type="component" value="Unassembled WGS sequence"/>
</dbReference>
<feature type="non-terminal residue" evidence="1">
    <location>
        <position position="106"/>
    </location>
</feature>
<dbReference type="AlphaFoldDB" id="A0AAV5V2T3"/>
<evidence type="ECO:0000313" key="1">
    <source>
        <dbReference type="EMBL" id="GMT13097.1"/>
    </source>
</evidence>
<evidence type="ECO:0008006" key="3">
    <source>
        <dbReference type="Google" id="ProtNLM"/>
    </source>
</evidence>
<protein>
    <recommendedName>
        <fullName evidence="3">Ribosomal protein</fullName>
    </recommendedName>
</protein>
<accession>A0AAV5V2T3</accession>